<keyword evidence="7" id="KW-0539">Nucleus</keyword>
<dbReference type="FunFam" id="1.25.10.10:FF:000805">
    <property type="entry name" value="Similar to transcription factor CBF/MAK21"/>
    <property type="match status" value="1"/>
</dbReference>
<organism evidence="14 15">
    <name type="scientific">Anas zonorhyncha</name>
    <name type="common">Eastern spot-billed duck</name>
    <dbReference type="NCBI Taxonomy" id="75864"/>
    <lineage>
        <taxon>Eukaryota</taxon>
        <taxon>Metazoa</taxon>
        <taxon>Chordata</taxon>
        <taxon>Craniata</taxon>
        <taxon>Vertebrata</taxon>
        <taxon>Euteleostomi</taxon>
        <taxon>Archelosauria</taxon>
        <taxon>Archosauria</taxon>
        <taxon>Dinosauria</taxon>
        <taxon>Saurischia</taxon>
        <taxon>Theropoda</taxon>
        <taxon>Coelurosauria</taxon>
        <taxon>Aves</taxon>
        <taxon>Neognathae</taxon>
        <taxon>Galloanserae</taxon>
        <taxon>Anseriformes</taxon>
        <taxon>Anatidae</taxon>
        <taxon>Anatinae</taxon>
        <taxon>Anas</taxon>
    </lineage>
</organism>
<evidence type="ECO:0000256" key="11">
    <source>
        <dbReference type="SAM" id="MobiDB-lite"/>
    </source>
</evidence>
<dbReference type="InterPro" id="IPR005612">
    <property type="entry name" value="CCAAT-binding_factor"/>
</dbReference>
<evidence type="ECO:0000256" key="3">
    <source>
        <dbReference type="ARBA" id="ARBA00022553"/>
    </source>
</evidence>
<dbReference type="Pfam" id="PF03914">
    <property type="entry name" value="CBF"/>
    <property type="match status" value="1"/>
</dbReference>
<feature type="region of interest" description="Disordered" evidence="11">
    <location>
        <begin position="99"/>
        <end position="178"/>
    </location>
</feature>
<comment type="similarity">
    <text evidence="2">Belongs to the CBF/MAK21 family.</text>
</comment>
<dbReference type="InterPro" id="IPR040155">
    <property type="entry name" value="CEBPZ/Mak21-like"/>
</dbReference>
<dbReference type="Ensembl" id="ENSAZOT00000000428.1">
    <property type="protein sequence ID" value="ENSAZOP00000000399.1"/>
    <property type="gene ID" value="ENSAZOG00000000278.1"/>
</dbReference>
<protein>
    <recommendedName>
        <fullName evidence="10">CCAAT/enhancer-binding protein zeta</fullName>
    </recommendedName>
    <alternativeName>
        <fullName evidence="8">CCAAT-box-binding transcription factor</fullName>
    </alternativeName>
</protein>
<evidence type="ECO:0000256" key="9">
    <source>
        <dbReference type="ARBA" id="ARBA00058879"/>
    </source>
</evidence>
<feature type="compositionally biased region" description="Acidic residues" evidence="11">
    <location>
        <begin position="105"/>
        <end position="116"/>
    </location>
</feature>
<dbReference type="PANTHER" id="PTHR12048:SF0">
    <property type="entry name" value="CCAAT_ENHANCER-BINDING PROTEIN ZETA"/>
    <property type="match status" value="1"/>
</dbReference>
<evidence type="ECO:0000256" key="10">
    <source>
        <dbReference type="ARBA" id="ARBA00073389"/>
    </source>
</evidence>
<dbReference type="InterPro" id="IPR000863">
    <property type="entry name" value="Sulfotransferase_dom"/>
</dbReference>
<feature type="region of interest" description="Disordered" evidence="11">
    <location>
        <begin position="880"/>
        <end position="986"/>
    </location>
</feature>
<proteinExistence type="inferred from homology"/>
<dbReference type="Ensembl" id="ENSAZOT00000000405.1">
    <property type="protein sequence ID" value="ENSAZOP00000000379.1"/>
    <property type="gene ID" value="ENSAZOG00000000278.1"/>
</dbReference>
<evidence type="ECO:0000313" key="15">
    <source>
        <dbReference type="Proteomes" id="UP000694549"/>
    </source>
</evidence>
<dbReference type="Gene3D" id="3.40.50.300">
    <property type="entry name" value="P-loop containing nucleotide triphosphate hydrolases"/>
    <property type="match status" value="1"/>
</dbReference>
<feature type="region of interest" description="Disordered" evidence="11">
    <location>
        <begin position="1"/>
        <end position="43"/>
    </location>
</feature>
<dbReference type="SUPFAM" id="SSF52540">
    <property type="entry name" value="P-loop containing nucleoside triphosphate hydrolases"/>
    <property type="match status" value="1"/>
</dbReference>
<feature type="compositionally biased region" description="Basic and acidic residues" evidence="11">
    <location>
        <begin position="145"/>
        <end position="154"/>
    </location>
</feature>
<feature type="compositionally biased region" description="Acidic residues" evidence="11">
    <location>
        <begin position="898"/>
        <end position="949"/>
    </location>
</feature>
<feature type="compositionally biased region" description="Basic and acidic residues" evidence="11">
    <location>
        <begin position="659"/>
        <end position="673"/>
    </location>
</feature>
<dbReference type="Pfam" id="PF00685">
    <property type="entry name" value="Sulfotransfer_1"/>
    <property type="match status" value="1"/>
</dbReference>
<feature type="compositionally biased region" description="Acidic residues" evidence="11">
    <location>
        <begin position="14"/>
        <end position="30"/>
    </location>
</feature>
<keyword evidence="6" id="KW-0804">Transcription</keyword>
<evidence type="ECO:0000256" key="1">
    <source>
        <dbReference type="ARBA" id="ARBA00004123"/>
    </source>
</evidence>
<dbReference type="GO" id="GO:0005634">
    <property type="term" value="C:nucleus"/>
    <property type="evidence" value="ECO:0007669"/>
    <property type="project" value="UniProtKB-SubCell"/>
</dbReference>
<feature type="compositionally biased region" description="Polar residues" evidence="11">
    <location>
        <begin position="675"/>
        <end position="688"/>
    </location>
</feature>
<evidence type="ECO:0000259" key="13">
    <source>
        <dbReference type="Pfam" id="PF03914"/>
    </source>
</evidence>
<keyword evidence="15" id="KW-1185">Reference proteome</keyword>
<dbReference type="PANTHER" id="PTHR12048">
    <property type="entry name" value="CCAAT-BINDING FACTOR-RELATED"/>
    <property type="match status" value="1"/>
</dbReference>
<feature type="domain" description="Sulfotransferase" evidence="12">
    <location>
        <begin position="1067"/>
        <end position="1284"/>
    </location>
</feature>
<name>A0A8B9ZLL8_9AVES</name>
<keyword evidence="4" id="KW-0805">Transcription regulation</keyword>
<feature type="region of interest" description="Disordered" evidence="11">
    <location>
        <begin position="643"/>
        <end position="688"/>
    </location>
</feature>
<dbReference type="GO" id="GO:0008146">
    <property type="term" value="F:sulfotransferase activity"/>
    <property type="evidence" value="ECO:0007669"/>
    <property type="project" value="InterPro"/>
</dbReference>
<feature type="domain" description="CCAAT-binding factor" evidence="13">
    <location>
        <begin position="536"/>
        <end position="741"/>
    </location>
</feature>
<evidence type="ECO:0000256" key="6">
    <source>
        <dbReference type="ARBA" id="ARBA00023163"/>
    </source>
</evidence>
<keyword evidence="5" id="KW-0010">Activator</keyword>
<feature type="compositionally biased region" description="Acidic residues" evidence="11">
    <location>
        <begin position="643"/>
        <end position="658"/>
    </location>
</feature>
<accession>A0A8B9ZLL8</accession>
<evidence type="ECO:0000256" key="8">
    <source>
        <dbReference type="ARBA" id="ARBA00031941"/>
    </source>
</evidence>
<dbReference type="Proteomes" id="UP000694549">
    <property type="component" value="Unplaced"/>
</dbReference>
<evidence type="ECO:0000256" key="2">
    <source>
        <dbReference type="ARBA" id="ARBA00007797"/>
    </source>
</evidence>
<dbReference type="InterPro" id="IPR027417">
    <property type="entry name" value="P-loop_NTPase"/>
</dbReference>
<evidence type="ECO:0000313" key="14">
    <source>
        <dbReference type="Ensembl" id="ENSAZOP00000000399.1"/>
    </source>
</evidence>
<evidence type="ECO:0000256" key="4">
    <source>
        <dbReference type="ARBA" id="ARBA00023015"/>
    </source>
</evidence>
<feature type="compositionally biased region" description="Basic residues" evidence="11">
    <location>
        <begin position="882"/>
        <end position="893"/>
    </location>
</feature>
<dbReference type="InterPro" id="IPR016024">
    <property type="entry name" value="ARM-type_fold"/>
</dbReference>
<comment type="function">
    <text evidence="9">Stimulates transcription from the HSP70 promoter.</text>
</comment>
<comment type="subcellular location">
    <subcellularLocation>
        <location evidence="1">Nucleus</location>
    </subcellularLocation>
</comment>
<dbReference type="SUPFAM" id="SSF48371">
    <property type="entry name" value="ARM repeat"/>
    <property type="match status" value="1"/>
</dbReference>
<evidence type="ECO:0000256" key="5">
    <source>
        <dbReference type="ARBA" id="ARBA00023159"/>
    </source>
</evidence>
<feature type="compositionally biased region" description="Basic and acidic residues" evidence="11">
    <location>
        <begin position="117"/>
        <end position="133"/>
    </location>
</feature>
<reference evidence="14" key="1">
    <citation type="submission" date="2025-05" db="UniProtKB">
        <authorList>
            <consortium name="Ensembl"/>
        </authorList>
    </citation>
    <scope>IDENTIFICATION</scope>
</reference>
<sequence length="1303" mass="148232">MAALRGRRWPGEEQAGDGDEWSEEDGDGDGDGDRGRGGGGDGFTLDEVLRLGGTKQDFLMLCALDEEEEEMVDGGRKDAIDDLEEGELEAFVSSLGFDRFAESCMQEDGEEEEEDGGGEKGKPPKKEKGKKESAPAPLGGKKEKKGKEQVSGKKESKKKKAGGVPEQQLSAQKERPEEDFEFHARQVILIKPGGKWYDLEYTSEFSSEPQDQALLSKYKALAQKLYQHETELYKSKTDYQKGASSAWMKTVVSSGTLPDRMAAMTLLIQDSAVHSLQFVENLVNLVKKKGGRQQSLMALDTFRELLLSDLLPDTRKLWSFSQRPFNNIEKMSSGNRDSRDRRLILWYFEHQLKLQVAEFVQTLETLSHDSVTATKARALAAAHELLCNKPEQEKFLLVQLVNKLGDPQNKIATKASYLLETLLYKHPNMKGVVCSEMERLLYRSNISVKTQYYAMCFLNQMVLSHEEVSLANKLITLYFSFFRNCIKKKDVESKMLSALLSGVNRAYPYAETGDEKVKEQMNTLFKVLHLVNFSTSVQALMLLFQVMDSQQTVSDRYYAALYKKLLDPGLAACSKPSMFLNLVYKSLKADVVLRRVKAFVKRLLQVACGQTPPFICGTLYLLSELLKVKPGLRVQLQDHMESDEEECFKDQEEDEENEEKFVDADKEVEKEEGSTAENSGKPDNSSSAASWVHHVNMRGRKNGVSYDPLHRSPLYCGAESTSLWELKKLSEHYHPSVALFAKTILEGNHIQYSGDPLQDFTLMRFLDRFVYRNPKPNKGKENTSSVVMQRKKKQFMTDRRTLAVNSKEFLARDESKIPVDEVFFHRFYTKMDNKREKRNHQEDEESVEDVDDDEFERALDAFEADDSAVDVSQDDLDFAGNIKKKNTGSKKSKRTEDSGADWDDSDDEDEFSDLDDEEVSLGSMDEEDFEKDMDEEGGVFMDVSDDDDNLDLKNDSQSKSVSKKTKRKKEMNSVGSLEGSNRGKKRKLTDANMLASAEEFGYLLDENAGSKFDNIGLNAMANRDNADAKQIKWEVERDRWLHNRDVKSIIKRKKQFRHKGLKKKYKGANWLIQILNDLIFTTVQTKPVSTELPFIECGDPDKYQRMKQIPSPRILATHLNYDCLPKSIFKNKAKILVLFRNPKDTAVSFFHFHNNVPSVPSYSSWDEFFSEFMNGKVGWGSYFDHAVTWNKHIEDENTMIITYEDLKENLTSGVKQIAEFFGFSPAAEQIQSIVDRATFQAMKDKAQETHGAVGSVLFRKGVVGDWKNLFTEAQNKEMDAKFKVCLEGTKLGAKLKYDVYCKA</sequence>
<keyword evidence="3" id="KW-0597">Phosphoprotein</keyword>
<evidence type="ECO:0000259" key="12">
    <source>
        <dbReference type="Pfam" id="PF00685"/>
    </source>
</evidence>
<evidence type="ECO:0000256" key="7">
    <source>
        <dbReference type="ARBA" id="ARBA00023242"/>
    </source>
</evidence>